<dbReference type="AlphaFoldDB" id="A0A699XCX6"/>
<proteinExistence type="predicted"/>
<name>A0A699XCX6_TANCI</name>
<comment type="caution">
    <text evidence="1">The sequence shown here is derived from an EMBL/GenBank/DDBJ whole genome shotgun (WGS) entry which is preliminary data.</text>
</comment>
<evidence type="ECO:0000313" key="1">
    <source>
        <dbReference type="EMBL" id="GFD57497.1"/>
    </source>
</evidence>
<feature type="non-terminal residue" evidence="1">
    <location>
        <position position="87"/>
    </location>
</feature>
<dbReference type="EMBL" id="BKCJ011841777">
    <property type="protein sequence ID" value="GFD57497.1"/>
    <property type="molecule type" value="Genomic_DNA"/>
</dbReference>
<sequence>ARLYNARGTGAAASDSTDSALIGRYAHEPEQCRPAADVRLYPRHREADHFPARALRNAVGTPGCGTSAHRPRLPARAIVAAGRRCRW</sequence>
<feature type="non-terminal residue" evidence="1">
    <location>
        <position position="1"/>
    </location>
</feature>
<gene>
    <name evidence="1" type="ORF">Tci_929466</name>
</gene>
<accession>A0A699XCX6</accession>
<protein>
    <submittedName>
        <fullName evidence="1">Uncharacterized protein</fullName>
    </submittedName>
</protein>
<organism evidence="1">
    <name type="scientific">Tanacetum cinerariifolium</name>
    <name type="common">Dalmatian daisy</name>
    <name type="synonym">Chrysanthemum cinerariifolium</name>
    <dbReference type="NCBI Taxonomy" id="118510"/>
    <lineage>
        <taxon>Eukaryota</taxon>
        <taxon>Viridiplantae</taxon>
        <taxon>Streptophyta</taxon>
        <taxon>Embryophyta</taxon>
        <taxon>Tracheophyta</taxon>
        <taxon>Spermatophyta</taxon>
        <taxon>Magnoliopsida</taxon>
        <taxon>eudicotyledons</taxon>
        <taxon>Gunneridae</taxon>
        <taxon>Pentapetalae</taxon>
        <taxon>asterids</taxon>
        <taxon>campanulids</taxon>
        <taxon>Asterales</taxon>
        <taxon>Asteraceae</taxon>
        <taxon>Asteroideae</taxon>
        <taxon>Anthemideae</taxon>
        <taxon>Anthemidinae</taxon>
        <taxon>Tanacetum</taxon>
    </lineage>
</organism>
<reference evidence="1" key="1">
    <citation type="journal article" date="2019" name="Sci. Rep.">
        <title>Draft genome of Tanacetum cinerariifolium, the natural source of mosquito coil.</title>
        <authorList>
            <person name="Yamashiro T."/>
            <person name="Shiraishi A."/>
            <person name="Satake H."/>
            <person name="Nakayama K."/>
        </authorList>
    </citation>
    <scope>NUCLEOTIDE SEQUENCE</scope>
</reference>